<sequence>MMGFTAFRRLVERLSVHAAAAAPLTGARLAGPAEAAPGLAVAPQLALRHELCGEGFLLPGGEEEVLRLARPLGLSEATSLLLVGAGSGGPVAAVAATFGAWVAGYEADPDLRAIATVRCQHHELGKRASIAAWSAETPAFPVAHFHHALALLPLGGAPAAPVLTALARALRPRGQLVLLEFVAPAPLDPALARWAQLDGRSPAVPEAATITSLFEPLGLDLRVVEDHSERHITAILQAWRALIAPLAHARPNLERARLLVAEAERWLVRVRLMQEGKLQLMRWHALVAAPARQLDKPAAPARQA</sequence>
<dbReference type="EMBL" id="DTQM01000233">
    <property type="protein sequence ID" value="HGC43989.1"/>
    <property type="molecule type" value="Genomic_DNA"/>
</dbReference>
<protein>
    <submittedName>
        <fullName evidence="1">Class I SAM-dependent methyltransferase</fullName>
    </submittedName>
</protein>
<dbReference type="SUPFAM" id="SSF53335">
    <property type="entry name" value="S-adenosyl-L-methionine-dependent methyltransferases"/>
    <property type="match status" value="1"/>
</dbReference>
<organism evidence="1">
    <name type="scientific">Acidicaldus sp</name>
    <dbReference type="NCBI Taxonomy" id="1872105"/>
    <lineage>
        <taxon>Bacteria</taxon>
        <taxon>Pseudomonadati</taxon>
        <taxon>Pseudomonadota</taxon>
        <taxon>Alphaproteobacteria</taxon>
        <taxon>Acetobacterales</taxon>
        <taxon>Acetobacteraceae</taxon>
        <taxon>Acidicaldus</taxon>
    </lineage>
</organism>
<name>A0A8J4HBS7_9PROT</name>
<reference evidence="1" key="1">
    <citation type="journal article" date="2020" name="mSystems">
        <title>Genome- and Community-Level Interaction Insights into Carbon Utilization and Element Cycling Functions of Hydrothermarchaeota in Hydrothermal Sediment.</title>
        <authorList>
            <person name="Zhou Z."/>
            <person name="Liu Y."/>
            <person name="Xu W."/>
            <person name="Pan J."/>
            <person name="Luo Z.H."/>
            <person name="Li M."/>
        </authorList>
    </citation>
    <scope>NUCLEOTIDE SEQUENCE</scope>
    <source>
        <strain evidence="1">SpSt-997</strain>
    </source>
</reference>
<evidence type="ECO:0000313" key="1">
    <source>
        <dbReference type="EMBL" id="HGC43989.1"/>
    </source>
</evidence>
<accession>A0A8J4HBS7</accession>
<proteinExistence type="predicted"/>
<dbReference type="AlphaFoldDB" id="A0A8J4HBS7"/>
<comment type="caution">
    <text evidence="1">The sequence shown here is derived from an EMBL/GenBank/DDBJ whole genome shotgun (WGS) entry which is preliminary data.</text>
</comment>
<dbReference type="InterPro" id="IPR029063">
    <property type="entry name" value="SAM-dependent_MTases_sf"/>
</dbReference>
<keyword evidence="1" id="KW-0808">Transferase</keyword>
<dbReference type="GO" id="GO:0008168">
    <property type="term" value="F:methyltransferase activity"/>
    <property type="evidence" value="ECO:0007669"/>
    <property type="project" value="UniProtKB-KW"/>
</dbReference>
<gene>
    <name evidence="1" type="ORF">ENY07_12335</name>
</gene>
<dbReference type="CDD" id="cd02440">
    <property type="entry name" value="AdoMet_MTases"/>
    <property type="match status" value="1"/>
</dbReference>
<dbReference type="GO" id="GO:0032259">
    <property type="term" value="P:methylation"/>
    <property type="evidence" value="ECO:0007669"/>
    <property type="project" value="UniProtKB-KW"/>
</dbReference>
<keyword evidence="1" id="KW-0489">Methyltransferase</keyword>
<dbReference type="Gene3D" id="3.40.50.150">
    <property type="entry name" value="Vaccinia Virus protein VP39"/>
    <property type="match status" value="1"/>
</dbReference>